<organism evidence="2 3">
    <name type="scientific">Robertmurraya siralis</name>
    <dbReference type="NCBI Taxonomy" id="77777"/>
    <lineage>
        <taxon>Bacteria</taxon>
        <taxon>Bacillati</taxon>
        <taxon>Bacillota</taxon>
        <taxon>Bacilli</taxon>
        <taxon>Bacillales</taxon>
        <taxon>Bacillaceae</taxon>
        <taxon>Robertmurraya</taxon>
    </lineage>
</organism>
<sequence length="113" mass="13069">MNISIHKITDLQYQLSIQNNQEKEEKITFPSSQDFDYFIKDKDGTIVYTYSADKMFAATVEEEILAPGEKLEYELDLSETLSFLEPGDYTLEAWITATEIDENKVETDFSYEG</sequence>
<dbReference type="EMBL" id="BORC01000001">
    <property type="protein sequence ID" value="GIN60614.1"/>
    <property type="molecule type" value="Genomic_DNA"/>
</dbReference>
<protein>
    <recommendedName>
        <fullName evidence="1">Intracellular proteinase inhibitor BsuPI domain-containing protein</fullName>
    </recommendedName>
</protein>
<dbReference type="InterPro" id="IPR020481">
    <property type="entry name" value="Intracell_prot_inh_BsuPI"/>
</dbReference>
<keyword evidence="3" id="KW-1185">Reference proteome</keyword>
<dbReference type="Pfam" id="PF12690">
    <property type="entry name" value="BsuPI"/>
    <property type="match status" value="1"/>
</dbReference>
<dbReference type="InterPro" id="IPR038144">
    <property type="entry name" value="IPI"/>
</dbReference>
<dbReference type="AlphaFoldDB" id="A0A919WF57"/>
<evidence type="ECO:0000313" key="3">
    <source>
        <dbReference type="Proteomes" id="UP000682111"/>
    </source>
</evidence>
<comment type="caution">
    <text evidence="2">The sequence shown here is derived from an EMBL/GenBank/DDBJ whole genome shotgun (WGS) entry which is preliminary data.</text>
</comment>
<proteinExistence type="predicted"/>
<reference evidence="2" key="1">
    <citation type="submission" date="2021-03" db="EMBL/GenBank/DDBJ databases">
        <title>Antimicrobial resistance genes in bacteria isolated from Japanese honey, and their potential for conferring macrolide and lincosamide resistance in the American foulbrood pathogen Paenibacillus larvae.</title>
        <authorList>
            <person name="Okamoto M."/>
            <person name="Kumagai M."/>
            <person name="Kanamori H."/>
            <person name="Takamatsu D."/>
        </authorList>
    </citation>
    <scope>NUCLEOTIDE SEQUENCE</scope>
    <source>
        <strain evidence="2">J27TS8</strain>
    </source>
</reference>
<gene>
    <name evidence="2" type="ORF">J27TS8_06070</name>
</gene>
<name>A0A919WF57_9BACI</name>
<accession>A0A919WF57</accession>
<evidence type="ECO:0000313" key="2">
    <source>
        <dbReference type="EMBL" id="GIN60614.1"/>
    </source>
</evidence>
<feature type="domain" description="Intracellular proteinase inhibitor BsuPI" evidence="1">
    <location>
        <begin position="10"/>
        <end position="99"/>
    </location>
</feature>
<evidence type="ECO:0000259" key="1">
    <source>
        <dbReference type="Pfam" id="PF12690"/>
    </source>
</evidence>
<dbReference type="Gene3D" id="2.60.40.2360">
    <property type="entry name" value="Intracellular proteinase inhibitor BsuPI"/>
    <property type="match status" value="1"/>
</dbReference>
<dbReference type="Proteomes" id="UP000682111">
    <property type="component" value="Unassembled WGS sequence"/>
</dbReference>